<dbReference type="GO" id="GO:0030246">
    <property type="term" value="F:carbohydrate binding"/>
    <property type="evidence" value="ECO:0007669"/>
    <property type="project" value="InterPro"/>
</dbReference>
<comment type="caution">
    <text evidence="8">The sequence shown here is derived from an EMBL/GenBank/DDBJ whole genome shotgun (WGS) entry which is preliminary data.</text>
</comment>
<dbReference type="InterPro" id="IPR006311">
    <property type="entry name" value="TAT_signal"/>
</dbReference>
<comment type="similarity">
    <text evidence="3">Belongs to the OpgD/OpgG family.</text>
</comment>
<dbReference type="PANTHER" id="PTHR30504:SF4">
    <property type="entry name" value="GLUCANS BIOSYNTHESIS PROTEIN G"/>
    <property type="match status" value="1"/>
</dbReference>
<comment type="subcellular location">
    <subcellularLocation>
        <location evidence="1">Periplasm</location>
    </subcellularLocation>
</comment>
<dbReference type="InterPro" id="IPR014756">
    <property type="entry name" value="Ig_E-set"/>
</dbReference>
<evidence type="ECO:0000256" key="6">
    <source>
        <dbReference type="ARBA" id="ARBA00022764"/>
    </source>
</evidence>
<evidence type="ECO:0000256" key="5">
    <source>
        <dbReference type="ARBA" id="ARBA00022729"/>
    </source>
</evidence>
<dbReference type="Proteomes" id="UP000554286">
    <property type="component" value="Unassembled WGS sequence"/>
</dbReference>
<organism evidence="8 9">
    <name type="scientific">Roseospira visakhapatnamensis</name>
    <dbReference type="NCBI Taxonomy" id="390880"/>
    <lineage>
        <taxon>Bacteria</taxon>
        <taxon>Pseudomonadati</taxon>
        <taxon>Pseudomonadota</taxon>
        <taxon>Alphaproteobacteria</taxon>
        <taxon>Rhodospirillales</taxon>
        <taxon>Rhodospirillaceae</taxon>
        <taxon>Roseospira</taxon>
    </lineage>
</organism>
<dbReference type="UniPathway" id="UPA00637"/>
<dbReference type="EMBL" id="JACIGK010000012">
    <property type="protein sequence ID" value="MBB4266325.1"/>
    <property type="molecule type" value="Genomic_DNA"/>
</dbReference>
<reference evidence="8 9" key="1">
    <citation type="submission" date="2020-08" db="EMBL/GenBank/DDBJ databases">
        <title>Genome sequencing of Purple Non-Sulfur Bacteria from various extreme environments.</title>
        <authorList>
            <person name="Mayer M."/>
        </authorList>
    </citation>
    <scope>NUCLEOTIDE SEQUENCE [LARGE SCALE GENOMIC DNA]</scope>
    <source>
        <strain evidence="8 9">JA131</strain>
    </source>
</reference>
<gene>
    <name evidence="8" type="ORF">GGD89_001956</name>
</gene>
<keyword evidence="5" id="KW-0732">Signal</keyword>
<keyword evidence="6" id="KW-0574">Periplasm</keyword>
<dbReference type="PANTHER" id="PTHR30504">
    <property type="entry name" value="GLUCANS BIOSYNTHESIS PROTEIN"/>
    <property type="match status" value="1"/>
</dbReference>
<dbReference type="GO" id="GO:0003824">
    <property type="term" value="F:catalytic activity"/>
    <property type="evidence" value="ECO:0007669"/>
    <property type="project" value="InterPro"/>
</dbReference>
<dbReference type="PIRSF" id="PIRSF006281">
    <property type="entry name" value="MdoG"/>
    <property type="match status" value="1"/>
</dbReference>
<evidence type="ECO:0000259" key="7">
    <source>
        <dbReference type="Pfam" id="PF04349"/>
    </source>
</evidence>
<dbReference type="PROSITE" id="PS51318">
    <property type="entry name" value="TAT"/>
    <property type="match status" value="1"/>
</dbReference>
<dbReference type="RefSeq" id="WP_184044573.1">
    <property type="nucleotide sequence ID" value="NZ_JACIGK010000012.1"/>
</dbReference>
<evidence type="ECO:0000313" key="8">
    <source>
        <dbReference type="EMBL" id="MBB4266325.1"/>
    </source>
</evidence>
<proteinExistence type="inferred from homology"/>
<evidence type="ECO:0000313" key="9">
    <source>
        <dbReference type="Proteomes" id="UP000554286"/>
    </source>
</evidence>
<dbReference type="FunFam" id="2.70.98.10:FF:000001">
    <property type="entry name" value="Glucans biosynthesis protein G"/>
    <property type="match status" value="1"/>
</dbReference>
<comment type="pathway">
    <text evidence="2">Glycan metabolism; osmoregulated periplasmic glucan (OPG) biosynthesis.</text>
</comment>
<dbReference type="AlphaFoldDB" id="A0A7W6RDH7"/>
<evidence type="ECO:0000256" key="2">
    <source>
        <dbReference type="ARBA" id="ARBA00005001"/>
    </source>
</evidence>
<feature type="domain" description="Glucan biosynthesis periplasmic MdoG C-terminal" evidence="7">
    <location>
        <begin position="48"/>
        <end position="525"/>
    </location>
</feature>
<evidence type="ECO:0000256" key="1">
    <source>
        <dbReference type="ARBA" id="ARBA00004418"/>
    </source>
</evidence>
<dbReference type="SUPFAM" id="SSF81296">
    <property type="entry name" value="E set domains"/>
    <property type="match status" value="1"/>
</dbReference>
<evidence type="ECO:0000256" key="4">
    <source>
        <dbReference type="ARBA" id="ARBA00015376"/>
    </source>
</evidence>
<dbReference type="InterPro" id="IPR007444">
    <property type="entry name" value="Glucan_biosyn_MdoG_C"/>
</dbReference>
<protein>
    <recommendedName>
        <fullName evidence="4">Glucans biosynthesis protein G</fullName>
    </recommendedName>
</protein>
<dbReference type="InterPro" id="IPR014438">
    <property type="entry name" value="Glucan_biosyn_MdoG/MdoD"/>
</dbReference>
<evidence type="ECO:0000256" key="3">
    <source>
        <dbReference type="ARBA" id="ARBA00009284"/>
    </source>
</evidence>
<dbReference type="InterPro" id="IPR013783">
    <property type="entry name" value="Ig-like_fold"/>
</dbReference>
<name>A0A7W6RDH7_9PROT</name>
<sequence length="531" mass="57973">MLTAAPPSASVTRRALLSGAAGVAGLAAAGLPPIRLVHAQDQGPVSVFDTLIDKAARLAGEAYQPPPVTVPKTLMDLDYDDFRKIRFRRDQALWRGEVPFELQMLHLGGYLRSPVSVFSTENGAITPLTYRPGLFDFSDSRIDPAGFGDIGFSGVRVHYPLNRHDVMDDLVVFQGASYFRALCAGSVYGLSARGIAVNTAHHDGEEFPAFTELYVERPDPLARSIVLHALLDGPSVTGAYRFEITPGATTRTTVQARLFARQPVPQLGMGVLTSMFDFAPIDRAGVDDFRPRVHDSQGLSIQTATGEWLWRPLTNPDRLAVNTFSLQGPKGFGLMQRMRAFPEYQDLEARYHLRPSAWVTPRGDWGAGEVVLVEIPTPDETNDNIVAFWKPAQPFEPGQPLSLDYDIDWTLDDPDHALAWCHTTLAGRFGVVGVPVSESERRLGRKWVIDFVGGPLCNLRDAGVVEVVASVGGGRIEPPVHTLNDLSGGVRVYLDSVAEGDGPMNLRCHLARGGTPVSETWTVQWRADTAA</sequence>
<dbReference type="SUPFAM" id="SSF74650">
    <property type="entry name" value="Galactose mutarotase-like"/>
    <property type="match status" value="1"/>
</dbReference>
<dbReference type="Gene3D" id="2.60.40.10">
    <property type="entry name" value="Immunoglobulins"/>
    <property type="match status" value="1"/>
</dbReference>
<dbReference type="GO" id="GO:0030288">
    <property type="term" value="C:outer membrane-bounded periplasmic space"/>
    <property type="evidence" value="ECO:0007669"/>
    <property type="project" value="TreeGrafter"/>
</dbReference>
<dbReference type="InterPro" id="IPR011013">
    <property type="entry name" value="Gal_mutarotase_sf_dom"/>
</dbReference>
<keyword evidence="9" id="KW-1185">Reference proteome</keyword>
<dbReference type="InterPro" id="IPR014718">
    <property type="entry name" value="GH-type_carb-bd"/>
</dbReference>
<accession>A0A7W6RDH7</accession>
<dbReference type="GO" id="GO:0051274">
    <property type="term" value="P:beta-glucan biosynthetic process"/>
    <property type="evidence" value="ECO:0007669"/>
    <property type="project" value="TreeGrafter"/>
</dbReference>
<dbReference type="Pfam" id="PF04349">
    <property type="entry name" value="MdoG"/>
    <property type="match status" value="1"/>
</dbReference>
<dbReference type="Gene3D" id="2.70.98.10">
    <property type="match status" value="1"/>
</dbReference>